<comment type="caution">
    <text evidence="2">The sequence shown here is derived from an EMBL/GenBank/DDBJ whole genome shotgun (WGS) entry which is preliminary data.</text>
</comment>
<evidence type="ECO:0000313" key="2">
    <source>
        <dbReference type="EMBL" id="KZS06682.1"/>
    </source>
</evidence>
<evidence type="ECO:0000256" key="1">
    <source>
        <dbReference type="SAM" id="SignalP"/>
    </source>
</evidence>
<gene>
    <name evidence="2" type="ORF">APZ42_029794</name>
</gene>
<feature type="signal peptide" evidence="1">
    <location>
        <begin position="1"/>
        <end position="24"/>
    </location>
</feature>
<name>A0A164PBJ9_9CRUS</name>
<protein>
    <submittedName>
        <fullName evidence="2">Uncharacterized protein</fullName>
    </submittedName>
</protein>
<dbReference type="Proteomes" id="UP000076858">
    <property type="component" value="Unassembled WGS sequence"/>
</dbReference>
<dbReference type="EMBL" id="LRGB01002648">
    <property type="protein sequence ID" value="KZS06682.1"/>
    <property type="molecule type" value="Genomic_DNA"/>
</dbReference>
<accession>A0A164PBJ9</accession>
<proteinExistence type="predicted"/>
<reference evidence="2 3" key="1">
    <citation type="submission" date="2016-03" db="EMBL/GenBank/DDBJ databases">
        <title>EvidentialGene: Evidence-directed Construction of Genes on Genomes.</title>
        <authorList>
            <person name="Gilbert D.G."/>
            <person name="Choi J.-H."/>
            <person name="Mockaitis K."/>
            <person name="Colbourne J."/>
            <person name="Pfrender M."/>
        </authorList>
    </citation>
    <scope>NUCLEOTIDE SEQUENCE [LARGE SCALE GENOMIC DNA]</scope>
    <source>
        <strain evidence="2 3">Xinb3</strain>
        <tissue evidence="2">Complete organism</tissue>
    </source>
</reference>
<dbReference type="AlphaFoldDB" id="A0A164PBJ9"/>
<organism evidence="2 3">
    <name type="scientific">Daphnia magna</name>
    <dbReference type="NCBI Taxonomy" id="35525"/>
    <lineage>
        <taxon>Eukaryota</taxon>
        <taxon>Metazoa</taxon>
        <taxon>Ecdysozoa</taxon>
        <taxon>Arthropoda</taxon>
        <taxon>Crustacea</taxon>
        <taxon>Branchiopoda</taxon>
        <taxon>Diplostraca</taxon>
        <taxon>Cladocera</taxon>
        <taxon>Anomopoda</taxon>
        <taxon>Daphniidae</taxon>
        <taxon>Daphnia</taxon>
    </lineage>
</organism>
<keyword evidence="1" id="KW-0732">Signal</keyword>
<keyword evidence="3" id="KW-1185">Reference proteome</keyword>
<feature type="chain" id="PRO_5007852247" evidence="1">
    <location>
        <begin position="25"/>
        <end position="56"/>
    </location>
</feature>
<evidence type="ECO:0000313" key="3">
    <source>
        <dbReference type="Proteomes" id="UP000076858"/>
    </source>
</evidence>
<sequence length="56" mass="6546">MRVTASFFTRSLLLLFCCTKLLLTDPVAVFCWSGEFSRCKKQKNTPESFARYSTWE</sequence>